<dbReference type="Gene3D" id="3.30.160.60">
    <property type="entry name" value="Classic Zinc Finger"/>
    <property type="match status" value="7"/>
</dbReference>
<name>A0A0N7ZAY7_SCYOL</name>
<dbReference type="PANTHER" id="PTHR16515:SF49">
    <property type="entry name" value="GASTRULA ZINC FINGER PROTEIN XLCGF49.1-LIKE-RELATED"/>
    <property type="match status" value="1"/>
</dbReference>
<feature type="region of interest" description="Disordered" evidence="11">
    <location>
        <begin position="1"/>
        <end position="66"/>
    </location>
</feature>
<feature type="domain" description="C2H2-type" evidence="12">
    <location>
        <begin position="303"/>
        <end position="331"/>
    </location>
</feature>
<feature type="compositionally biased region" description="Acidic residues" evidence="11">
    <location>
        <begin position="229"/>
        <end position="238"/>
    </location>
</feature>
<dbReference type="GO" id="GO:0008276">
    <property type="term" value="F:protein methyltransferase activity"/>
    <property type="evidence" value="ECO:0007669"/>
    <property type="project" value="UniProtKB-ARBA"/>
</dbReference>
<dbReference type="FunFam" id="3.30.160.60:FF:000126">
    <property type="entry name" value="Mds1 and evi1 complex locus protein"/>
    <property type="match status" value="1"/>
</dbReference>
<evidence type="ECO:0000256" key="3">
    <source>
        <dbReference type="ARBA" id="ARBA00022737"/>
    </source>
</evidence>
<evidence type="ECO:0000256" key="7">
    <source>
        <dbReference type="ARBA" id="ARBA00023125"/>
    </source>
</evidence>
<dbReference type="InterPro" id="IPR001214">
    <property type="entry name" value="SET_dom"/>
</dbReference>
<keyword evidence="7" id="KW-0238">DNA-binding</keyword>
<feature type="compositionally biased region" description="Acidic residues" evidence="11">
    <location>
        <begin position="916"/>
        <end position="932"/>
    </location>
</feature>
<keyword evidence="3" id="KW-0677">Repeat</keyword>
<feature type="region of interest" description="Disordered" evidence="11">
    <location>
        <begin position="872"/>
        <end position="960"/>
    </location>
</feature>
<feature type="region of interest" description="Disordered" evidence="11">
    <location>
        <begin position="634"/>
        <end position="660"/>
    </location>
</feature>
<feature type="domain" description="C2H2-type" evidence="12">
    <location>
        <begin position="332"/>
        <end position="359"/>
    </location>
</feature>
<comment type="subcellular location">
    <subcellularLocation>
        <location evidence="1">Nucleus</location>
    </subcellularLocation>
</comment>
<evidence type="ECO:0000256" key="11">
    <source>
        <dbReference type="SAM" id="MobiDB-lite"/>
    </source>
</evidence>
<accession>A0A0N7ZAY7</accession>
<evidence type="ECO:0000256" key="2">
    <source>
        <dbReference type="ARBA" id="ARBA00022723"/>
    </source>
</evidence>
<dbReference type="GO" id="GO:0006355">
    <property type="term" value="P:regulation of DNA-templated transcription"/>
    <property type="evidence" value="ECO:0007669"/>
    <property type="project" value="UniProtKB-ARBA"/>
</dbReference>
<feature type="domain" description="C2H2-type" evidence="12">
    <location>
        <begin position="794"/>
        <end position="821"/>
    </location>
</feature>
<dbReference type="InterPro" id="IPR036236">
    <property type="entry name" value="Znf_C2H2_sf"/>
</dbReference>
<feature type="compositionally biased region" description="Pro residues" evidence="11">
    <location>
        <begin position="1"/>
        <end position="10"/>
    </location>
</feature>
<feature type="compositionally biased region" description="Basic and acidic residues" evidence="11">
    <location>
        <begin position="903"/>
        <end position="913"/>
    </location>
</feature>
<proteinExistence type="predicted"/>
<dbReference type="InterPro" id="IPR046341">
    <property type="entry name" value="SET_dom_sf"/>
</dbReference>
<keyword evidence="8" id="KW-0804">Transcription</keyword>
<keyword evidence="2" id="KW-0479">Metal-binding</keyword>
<feature type="region of interest" description="Disordered" evidence="11">
    <location>
        <begin position="498"/>
        <end position="611"/>
    </location>
</feature>
<dbReference type="GO" id="GO:0005634">
    <property type="term" value="C:nucleus"/>
    <property type="evidence" value="ECO:0007669"/>
    <property type="project" value="UniProtKB-SubCell"/>
</dbReference>
<reference evidence="13" key="1">
    <citation type="submission" date="2015-09" db="EMBL/GenBank/DDBJ databases">
        <title>Scylla olivacea transcriptome.</title>
        <authorList>
            <person name="Ikhwanuddin M."/>
        </authorList>
    </citation>
    <scope>NUCLEOTIDE SEQUENCE</scope>
</reference>
<feature type="region of interest" description="Disordered" evidence="11">
    <location>
        <begin position="213"/>
        <end position="238"/>
    </location>
</feature>
<dbReference type="FunFam" id="3.30.160.60:FF:000929">
    <property type="entry name" value="Uncharacterized protein, isoform B"/>
    <property type="match status" value="1"/>
</dbReference>
<organism evidence="13">
    <name type="scientific">Scylla olivacea</name>
    <name type="common">Orange mud crab</name>
    <name type="synonym">Cancer olivacea</name>
    <dbReference type="NCBI Taxonomy" id="85551"/>
    <lineage>
        <taxon>Eukaryota</taxon>
        <taxon>Metazoa</taxon>
        <taxon>Ecdysozoa</taxon>
        <taxon>Arthropoda</taxon>
        <taxon>Crustacea</taxon>
        <taxon>Multicrustacea</taxon>
        <taxon>Malacostraca</taxon>
        <taxon>Eumalacostraca</taxon>
        <taxon>Eucarida</taxon>
        <taxon>Decapoda</taxon>
        <taxon>Pleocyemata</taxon>
        <taxon>Brachyura</taxon>
        <taxon>Eubrachyura</taxon>
        <taxon>Portunoidea</taxon>
        <taxon>Portunidae</taxon>
        <taxon>Portuninae</taxon>
        <taxon>Scylla</taxon>
    </lineage>
</organism>
<feature type="domain" description="C2H2-type" evidence="12">
    <location>
        <begin position="275"/>
        <end position="302"/>
    </location>
</feature>
<dbReference type="Pfam" id="PF21549">
    <property type="entry name" value="PRDM2_PR"/>
    <property type="match status" value="1"/>
</dbReference>
<dbReference type="Pfam" id="PF13912">
    <property type="entry name" value="zf-C2H2_6"/>
    <property type="match status" value="1"/>
</dbReference>
<dbReference type="PROSITE" id="PS50157">
    <property type="entry name" value="ZINC_FINGER_C2H2_2"/>
    <property type="match status" value="9"/>
</dbReference>
<dbReference type="GO" id="GO:0008170">
    <property type="term" value="F:N-methyltransferase activity"/>
    <property type="evidence" value="ECO:0007669"/>
    <property type="project" value="UniProtKB-ARBA"/>
</dbReference>
<feature type="domain" description="C2H2-type" evidence="12">
    <location>
        <begin position="360"/>
        <end position="387"/>
    </location>
</feature>
<keyword evidence="5" id="KW-0862">Zinc</keyword>
<dbReference type="Pfam" id="PF00096">
    <property type="entry name" value="zf-C2H2"/>
    <property type="match status" value="7"/>
</dbReference>
<evidence type="ECO:0000256" key="9">
    <source>
        <dbReference type="ARBA" id="ARBA00023242"/>
    </source>
</evidence>
<feature type="domain" description="C2H2-type" evidence="12">
    <location>
        <begin position="245"/>
        <end position="268"/>
    </location>
</feature>
<evidence type="ECO:0000313" key="13">
    <source>
        <dbReference type="EMBL" id="JAI60160.1"/>
    </source>
</evidence>
<protein>
    <recommendedName>
        <fullName evidence="12">C2H2-type domain-containing protein</fullName>
    </recommendedName>
</protein>
<dbReference type="GO" id="GO:0008757">
    <property type="term" value="F:S-adenosylmethionine-dependent methyltransferase activity"/>
    <property type="evidence" value="ECO:0007669"/>
    <property type="project" value="UniProtKB-ARBA"/>
</dbReference>
<dbReference type="EMBL" id="GDRN01092071">
    <property type="protein sequence ID" value="JAI60160.1"/>
    <property type="molecule type" value="Transcribed_RNA"/>
</dbReference>
<evidence type="ECO:0000259" key="12">
    <source>
        <dbReference type="PROSITE" id="PS50157"/>
    </source>
</evidence>
<feature type="domain" description="C2H2-type" evidence="12">
    <location>
        <begin position="822"/>
        <end position="850"/>
    </location>
</feature>
<feature type="compositionally biased region" description="Low complexity" evidence="11">
    <location>
        <begin position="935"/>
        <end position="952"/>
    </location>
</feature>
<feature type="compositionally biased region" description="Basic and acidic residues" evidence="11">
    <location>
        <begin position="215"/>
        <end position="228"/>
    </location>
</feature>
<dbReference type="GO" id="GO:0003677">
    <property type="term" value="F:DNA binding"/>
    <property type="evidence" value="ECO:0007669"/>
    <property type="project" value="UniProtKB-KW"/>
</dbReference>
<evidence type="ECO:0000256" key="4">
    <source>
        <dbReference type="ARBA" id="ARBA00022771"/>
    </source>
</evidence>
<evidence type="ECO:0000256" key="8">
    <source>
        <dbReference type="ARBA" id="ARBA00023163"/>
    </source>
</evidence>
<dbReference type="InterPro" id="IPR050331">
    <property type="entry name" value="Zinc_finger"/>
</dbReference>
<feature type="domain" description="C2H2-type" evidence="12">
    <location>
        <begin position="389"/>
        <end position="417"/>
    </location>
</feature>
<sequence>MTSLLFPPPQDNLVPGEEGDRSFRDLCDLSEADSEGGSVSPRGPLSSPHAPRGSPTPTNTPDAHDLNMNAAGAAAELSAAAERFITQQLSAVPPELELRPSSTGVGVGVWSKQSISRGTRYGPFLGKWTANAKDPSLAWEVVSARSGLRGWLDAGEMGNWLRHIRVASAPVYGNLRHLLLAGQIFYETLRDVPPMEELLLVRKAIIDLDTSTMEDSVRVGSPEERSENTGDDEDDEDEDDDIARFRCLQCDKNFASYDELDEHLVTAHGYAAGQYRCDYCPRAFAWRPNLIQHKTLHGEYKRYPCENCPRVFTDAMVLQKHIRNQHAGARSHACPECGKTFATSSGLKQHTHIHSSVKPFQCEVCFKAYTQFSNLCRHKRMHADCRLQIKCTKCGQAFSTVTSLAKHKRFCDTAPSLSLPHGTPSLQDNKLSHQGLHMGNLSASPPNPFMMYPRPPLPLLPPSLMSGYPMLPSIPSLVGGPQHPLLTSSLLLPFQNQGARDQSYPAPKDEKESSDFGSHMSPRPDPSESPAREAACLTPQPPRSPSRSPKQASVFPMKESPRSSESRELSDEHRDSPESRRRSPAPLKKEEGEEVKGPTEKKEQPLDLTLRRKEGERDELFLGRFDILSHNSDAAEERLRSSAPPEIIKSVPEPRPRQDHPFLRISELLKDTTTTSVAPAPPQPPTLLDAPTKLPLAYPRPLHPAALLDVYRNLDRSLDRSPLLPGGGLTAGRYPLLPPYFPPTSMAGLGLGLNRNAGLDMLKAHMSSTARPYGDISRPYDLMASHMPRAKDRYSCKFCGKVFPRSANLTRHLRTHTGEQPYKCKYCERSFSISSNLQRHVRNIHNKEKPFKCPLCDRCFGQQTNLDRHLKKHELEGPNPPDSPEAPDSSSAGVDTSTNFFSDEIRSFVDKVTDSTTDDMLGDDEPMDDDDGMKDPVTVTTSSDSTSAAAETTMKRLHVE</sequence>
<dbReference type="PROSITE" id="PS00028">
    <property type="entry name" value="ZINC_FINGER_C2H2_1"/>
    <property type="match status" value="8"/>
</dbReference>
<keyword evidence="9" id="KW-0539">Nucleus</keyword>
<keyword evidence="6" id="KW-0805">Transcription regulation</keyword>
<feature type="domain" description="C2H2-type" evidence="12">
    <location>
        <begin position="851"/>
        <end position="878"/>
    </location>
</feature>
<evidence type="ECO:0000256" key="6">
    <source>
        <dbReference type="ARBA" id="ARBA00023015"/>
    </source>
</evidence>
<dbReference type="SMART" id="SM00355">
    <property type="entry name" value="ZnF_C2H2"/>
    <property type="match status" value="9"/>
</dbReference>
<dbReference type="PANTHER" id="PTHR16515">
    <property type="entry name" value="PR DOMAIN ZINC FINGER PROTEIN"/>
    <property type="match status" value="1"/>
</dbReference>
<evidence type="ECO:0000256" key="1">
    <source>
        <dbReference type="ARBA" id="ARBA00004123"/>
    </source>
</evidence>
<feature type="compositionally biased region" description="Basic and acidic residues" evidence="11">
    <location>
        <begin position="559"/>
        <end position="611"/>
    </location>
</feature>
<dbReference type="CDD" id="cd19201">
    <property type="entry name" value="PR-SET_ZFPM"/>
    <property type="match status" value="1"/>
</dbReference>
<dbReference type="FunFam" id="3.30.160.60:FF:000159">
    <property type="entry name" value="Mds1 and evi1 complex locus protein"/>
    <property type="match status" value="1"/>
</dbReference>
<dbReference type="Gene3D" id="2.170.270.10">
    <property type="entry name" value="SET domain"/>
    <property type="match status" value="1"/>
</dbReference>
<dbReference type="FunFam" id="3.30.160.60:FF:000112">
    <property type="entry name" value="Mds1 and evi1 complex locus protein"/>
    <property type="match status" value="1"/>
</dbReference>
<dbReference type="FunFam" id="3.30.160.60:FF:000150">
    <property type="entry name" value="Mds1 and evi1 complex locus protein"/>
    <property type="match status" value="1"/>
</dbReference>
<feature type="compositionally biased region" description="Basic and acidic residues" evidence="11">
    <location>
        <begin position="18"/>
        <end position="27"/>
    </location>
</feature>
<evidence type="ECO:0000256" key="5">
    <source>
        <dbReference type="ARBA" id="ARBA00022833"/>
    </source>
</evidence>
<evidence type="ECO:0000256" key="10">
    <source>
        <dbReference type="PROSITE-ProRule" id="PRU00042"/>
    </source>
</evidence>
<dbReference type="GO" id="GO:0008270">
    <property type="term" value="F:zinc ion binding"/>
    <property type="evidence" value="ECO:0007669"/>
    <property type="project" value="UniProtKB-KW"/>
</dbReference>
<keyword evidence="4 10" id="KW-0863">Zinc-finger</keyword>
<dbReference type="SUPFAM" id="SSF57667">
    <property type="entry name" value="beta-beta-alpha zinc fingers"/>
    <property type="match status" value="5"/>
</dbReference>
<dbReference type="AlphaFoldDB" id="A0A0N7ZAY7"/>
<dbReference type="InterPro" id="IPR013087">
    <property type="entry name" value="Znf_C2H2_type"/>
</dbReference>